<keyword evidence="2" id="KW-1185">Reference proteome</keyword>
<dbReference type="EMBL" id="CM001486">
    <property type="protein sequence ID" value="EIW00919.1"/>
    <property type="molecule type" value="Genomic_DNA"/>
</dbReference>
<protein>
    <submittedName>
        <fullName evidence="1">Uncharacterized protein</fullName>
    </submittedName>
</protein>
<dbReference type="Proteomes" id="UP000005110">
    <property type="component" value="Chromosome"/>
</dbReference>
<sequence length="402" mass="46110">MKLTLGIFLNGQSGTLIAGSGKYLLYEGKFSWQTFLDELEHCLSILGLSRKDVIKIYFTPPLSSSAKSNIKPIFHLRLVPEQFSAFFTQSQNLQKLVTIFQVTPEKLLQKLEENKEQIKKANVISIIAPFGLVYPEKEDKAIRILKKLASATILKSQDYPQLGFYEREKALLIADNFMVTVYPYLKQLRDFFAPYPPGIYWVENEAVCLTEDFLPQTCGKIYEFAPLLQIARGAAVLFGYRYSLALFKVGSTFKLFQVKNSLEVSELSPPFSFISASSVQPLLASLKYRLPENVQGIIPIFNFSSYYFSDSYPYRFYQLAFSKLLRYIGFLTAPAVLTSLTICKQEELYENKKIIKNLHLINKKHNFLEKPVVFYQETPIRYLTFNHTILKVGLKESSSLQL</sequence>
<name>I9KVA9_9THEO</name>
<proteinExistence type="predicted"/>
<organism evidence="1 2">
    <name type="scientific">Thermoanaerobacter siderophilus SR4</name>
    <dbReference type="NCBI Taxonomy" id="880478"/>
    <lineage>
        <taxon>Bacteria</taxon>
        <taxon>Bacillati</taxon>
        <taxon>Bacillota</taxon>
        <taxon>Clostridia</taxon>
        <taxon>Thermoanaerobacterales</taxon>
        <taxon>Thermoanaerobacteraceae</taxon>
        <taxon>Thermoanaerobacter</taxon>
    </lineage>
</organism>
<dbReference type="AlphaFoldDB" id="I9KVA9"/>
<evidence type="ECO:0000313" key="2">
    <source>
        <dbReference type="Proteomes" id="UP000005110"/>
    </source>
</evidence>
<evidence type="ECO:0000313" key="1">
    <source>
        <dbReference type="EMBL" id="EIW00919.1"/>
    </source>
</evidence>
<reference evidence="1 2" key="1">
    <citation type="submission" date="2012-02" db="EMBL/GenBank/DDBJ databases">
        <title>Improved High-Quality Draft sequence of Thermoanaerobacter siderophilus SR4.</title>
        <authorList>
            <consortium name="US DOE Joint Genome Institute"/>
            <person name="Lucas S."/>
            <person name="Han J."/>
            <person name="Lapidus A."/>
            <person name="Cheng J.-F."/>
            <person name="Goodwin L."/>
            <person name="Pitluck S."/>
            <person name="Peters L."/>
            <person name="Detter J.C."/>
            <person name="Han C."/>
            <person name="Tapia R."/>
            <person name="Land M."/>
            <person name="Hauser L."/>
            <person name="Kyrpides N."/>
            <person name="Ivanova N."/>
            <person name="Pagani I."/>
            <person name="Hemme C."/>
            <person name="Woyke T."/>
        </authorList>
    </citation>
    <scope>NUCLEOTIDE SEQUENCE [LARGE SCALE GENOMIC DNA]</scope>
    <source>
        <strain evidence="1 2">SR4</strain>
    </source>
</reference>
<gene>
    <name evidence="1" type="ORF">ThesiDRAFT1_2052</name>
</gene>
<dbReference type="HOGENOM" id="CLU_643551_0_0_9"/>
<accession>I9KVA9</accession>